<sequence length="208" mass="23267">MAKTEEKDMLLYETALWEQGYTAIAGIDEAGRGPLAGSVYAAAVILPRGCRIDGLRDSKKLSEKKREELYDVILDKAVAYGIFAVDSARIDEINILEATFEAMRGAVEALPVQPDYLLIDGNRAKGFDGYSYQTIVGGDDQSLSIAAASVLAKVSRDRYMRKMAELYPQYEFEKHKAYGTARHRELIQQFGPCPIHRKTFKGVKEYVK</sequence>
<dbReference type="GO" id="GO:0043137">
    <property type="term" value="P:DNA replication, removal of RNA primer"/>
    <property type="evidence" value="ECO:0007669"/>
    <property type="project" value="TreeGrafter"/>
</dbReference>
<evidence type="ECO:0000256" key="10">
    <source>
        <dbReference type="ARBA" id="ARBA00022723"/>
    </source>
</evidence>
<dbReference type="Gene3D" id="3.30.420.10">
    <property type="entry name" value="Ribonuclease H-like superfamily/Ribonuclease H"/>
    <property type="match status" value="1"/>
</dbReference>
<dbReference type="FunFam" id="3.30.420.10:FF:000006">
    <property type="entry name" value="Ribonuclease HII"/>
    <property type="match status" value="1"/>
</dbReference>
<keyword evidence="9 14" id="KW-0540">Nuclease</keyword>
<dbReference type="EMBL" id="DVOF01000126">
    <property type="protein sequence ID" value="HIV02776.1"/>
    <property type="molecule type" value="Genomic_DNA"/>
</dbReference>
<dbReference type="InterPro" id="IPR022898">
    <property type="entry name" value="RNase_HII"/>
</dbReference>
<evidence type="ECO:0000256" key="14">
    <source>
        <dbReference type="HAMAP-Rule" id="MF_00052"/>
    </source>
</evidence>
<feature type="binding site" evidence="14 15">
    <location>
        <position position="120"/>
    </location>
    <ligand>
        <name>a divalent metal cation</name>
        <dbReference type="ChEBI" id="CHEBI:60240"/>
    </ligand>
</feature>
<evidence type="ECO:0000256" key="6">
    <source>
        <dbReference type="ARBA" id="ARBA00012180"/>
    </source>
</evidence>
<dbReference type="PROSITE" id="PS51975">
    <property type="entry name" value="RNASE_H_2"/>
    <property type="match status" value="1"/>
</dbReference>
<keyword evidence="12 14" id="KW-0378">Hydrolase</keyword>
<evidence type="ECO:0000256" key="12">
    <source>
        <dbReference type="ARBA" id="ARBA00022801"/>
    </source>
</evidence>
<feature type="domain" description="RNase H type-2" evidence="17">
    <location>
        <begin position="22"/>
        <end position="208"/>
    </location>
</feature>
<dbReference type="PANTHER" id="PTHR10954">
    <property type="entry name" value="RIBONUCLEASE H2 SUBUNIT A"/>
    <property type="match status" value="1"/>
</dbReference>
<name>A0A9D1NHR7_9FIRM</name>
<dbReference type="EC" id="3.1.26.4" evidence="6 14"/>
<reference evidence="18" key="2">
    <citation type="journal article" date="2021" name="PeerJ">
        <title>Extensive microbial diversity within the chicken gut microbiome revealed by metagenomics and culture.</title>
        <authorList>
            <person name="Gilroy R."/>
            <person name="Ravi A."/>
            <person name="Getino M."/>
            <person name="Pursley I."/>
            <person name="Horton D.L."/>
            <person name="Alikhan N.F."/>
            <person name="Baker D."/>
            <person name="Gharbi K."/>
            <person name="Hall N."/>
            <person name="Watson M."/>
            <person name="Adriaenssens E.M."/>
            <person name="Foster-Nyarko E."/>
            <person name="Jarju S."/>
            <person name="Secka A."/>
            <person name="Antonio M."/>
            <person name="Oren A."/>
            <person name="Chaudhuri R.R."/>
            <person name="La Ragione R."/>
            <person name="Hildebrand F."/>
            <person name="Pallen M.J."/>
        </authorList>
    </citation>
    <scope>NUCLEOTIDE SEQUENCE</scope>
    <source>
        <strain evidence="18">4920</strain>
    </source>
</reference>
<evidence type="ECO:0000256" key="2">
    <source>
        <dbReference type="ARBA" id="ARBA00001946"/>
    </source>
</evidence>
<reference evidence="18" key="1">
    <citation type="submission" date="2020-10" db="EMBL/GenBank/DDBJ databases">
        <authorList>
            <person name="Gilroy R."/>
        </authorList>
    </citation>
    <scope>NUCLEOTIDE SEQUENCE</scope>
    <source>
        <strain evidence="18">4920</strain>
    </source>
</reference>
<dbReference type="Proteomes" id="UP000886743">
    <property type="component" value="Unassembled WGS sequence"/>
</dbReference>
<comment type="similarity">
    <text evidence="5 14 16">Belongs to the RNase HII family.</text>
</comment>
<dbReference type="InterPro" id="IPR012337">
    <property type="entry name" value="RNaseH-like_sf"/>
</dbReference>
<evidence type="ECO:0000313" key="19">
    <source>
        <dbReference type="Proteomes" id="UP000886743"/>
    </source>
</evidence>
<keyword evidence="11 14" id="KW-0255">Endonuclease</keyword>
<protein>
    <recommendedName>
        <fullName evidence="7 14">Ribonuclease HII</fullName>
        <shortName evidence="14">RNase HII</shortName>
        <ecNumber evidence="6 14">3.1.26.4</ecNumber>
    </recommendedName>
</protein>
<evidence type="ECO:0000313" key="18">
    <source>
        <dbReference type="EMBL" id="HIV02776.1"/>
    </source>
</evidence>
<evidence type="ECO:0000256" key="1">
    <source>
        <dbReference type="ARBA" id="ARBA00000077"/>
    </source>
</evidence>
<evidence type="ECO:0000256" key="11">
    <source>
        <dbReference type="ARBA" id="ARBA00022759"/>
    </source>
</evidence>
<keyword evidence="13 14" id="KW-0464">Manganese</keyword>
<dbReference type="GO" id="GO:0005737">
    <property type="term" value="C:cytoplasm"/>
    <property type="evidence" value="ECO:0007669"/>
    <property type="project" value="UniProtKB-SubCell"/>
</dbReference>
<evidence type="ECO:0000256" key="16">
    <source>
        <dbReference type="RuleBase" id="RU003515"/>
    </source>
</evidence>
<dbReference type="PANTHER" id="PTHR10954:SF18">
    <property type="entry name" value="RIBONUCLEASE HII"/>
    <property type="match status" value="1"/>
</dbReference>
<dbReference type="GO" id="GO:0032299">
    <property type="term" value="C:ribonuclease H2 complex"/>
    <property type="evidence" value="ECO:0007669"/>
    <property type="project" value="TreeGrafter"/>
</dbReference>
<dbReference type="Pfam" id="PF01351">
    <property type="entry name" value="RNase_HII"/>
    <property type="match status" value="1"/>
</dbReference>
<evidence type="ECO:0000256" key="15">
    <source>
        <dbReference type="PROSITE-ProRule" id="PRU01319"/>
    </source>
</evidence>
<evidence type="ECO:0000256" key="8">
    <source>
        <dbReference type="ARBA" id="ARBA00022490"/>
    </source>
</evidence>
<dbReference type="NCBIfam" id="NF000595">
    <property type="entry name" value="PRK00015.1-3"/>
    <property type="match status" value="1"/>
</dbReference>
<keyword evidence="8 14" id="KW-0963">Cytoplasm</keyword>
<evidence type="ECO:0000256" key="7">
    <source>
        <dbReference type="ARBA" id="ARBA00019179"/>
    </source>
</evidence>
<dbReference type="InterPro" id="IPR024567">
    <property type="entry name" value="RNase_HII/HIII_dom"/>
</dbReference>
<comment type="caution">
    <text evidence="18">The sequence shown here is derived from an EMBL/GenBank/DDBJ whole genome shotgun (WGS) entry which is preliminary data.</text>
</comment>
<evidence type="ECO:0000259" key="17">
    <source>
        <dbReference type="PROSITE" id="PS51975"/>
    </source>
</evidence>
<feature type="binding site" evidence="14 15">
    <location>
        <position position="28"/>
    </location>
    <ligand>
        <name>a divalent metal cation</name>
        <dbReference type="ChEBI" id="CHEBI:60240"/>
    </ligand>
</feature>
<dbReference type="HAMAP" id="MF_00052_B">
    <property type="entry name" value="RNase_HII_B"/>
    <property type="match status" value="1"/>
</dbReference>
<comment type="cofactor">
    <cofactor evidence="14 15">
        <name>Mn(2+)</name>
        <dbReference type="ChEBI" id="CHEBI:29035"/>
    </cofactor>
    <cofactor evidence="14 15">
        <name>Mg(2+)</name>
        <dbReference type="ChEBI" id="CHEBI:18420"/>
    </cofactor>
    <text evidence="14 15">Manganese or magnesium. Binds 1 divalent metal ion per monomer in the absence of substrate. May bind a second metal ion after substrate binding.</text>
</comment>
<dbReference type="NCBIfam" id="NF000594">
    <property type="entry name" value="PRK00015.1-1"/>
    <property type="match status" value="1"/>
</dbReference>
<feature type="binding site" evidence="14 15">
    <location>
        <position position="29"/>
    </location>
    <ligand>
        <name>a divalent metal cation</name>
        <dbReference type="ChEBI" id="CHEBI:60240"/>
    </ligand>
</feature>
<gene>
    <name evidence="14" type="primary">rnhB</name>
    <name evidence="18" type="ORF">IAC74_04315</name>
</gene>
<proteinExistence type="inferred from homology"/>
<comment type="catalytic activity">
    <reaction evidence="1 14 15 16">
        <text>Endonucleolytic cleavage to 5'-phosphomonoester.</text>
        <dbReference type="EC" id="3.1.26.4"/>
    </reaction>
</comment>
<evidence type="ECO:0000256" key="5">
    <source>
        <dbReference type="ARBA" id="ARBA00007383"/>
    </source>
</evidence>
<comment type="function">
    <text evidence="3 14 16">Endonuclease that specifically degrades the RNA of RNA-DNA hybrids.</text>
</comment>
<dbReference type="SUPFAM" id="SSF53098">
    <property type="entry name" value="Ribonuclease H-like"/>
    <property type="match status" value="1"/>
</dbReference>
<evidence type="ECO:0000256" key="3">
    <source>
        <dbReference type="ARBA" id="ARBA00004065"/>
    </source>
</evidence>
<dbReference type="GO" id="GO:0006298">
    <property type="term" value="P:mismatch repair"/>
    <property type="evidence" value="ECO:0007669"/>
    <property type="project" value="TreeGrafter"/>
</dbReference>
<dbReference type="InterPro" id="IPR001352">
    <property type="entry name" value="RNase_HII/HIII"/>
</dbReference>
<evidence type="ECO:0000256" key="4">
    <source>
        <dbReference type="ARBA" id="ARBA00004496"/>
    </source>
</evidence>
<dbReference type="GO" id="GO:0030145">
    <property type="term" value="F:manganese ion binding"/>
    <property type="evidence" value="ECO:0007669"/>
    <property type="project" value="UniProtKB-UniRule"/>
</dbReference>
<keyword evidence="10 14" id="KW-0479">Metal-binding</keyword>
<dbReference type="GO" id="GO:0003723">
    <property type="term" value="F:RNA binding"/>
    <property type="evidence" value="ECO:0007669"/>
    <property type="project" value="UniProtKB-UniRule"/>
</dbReference>
<dbReference type="AlphaFoldDB" id="A0A9D1NHR7"/>
<comment type="subcellular location">
    <subcellularLocation>
        <location evidence="4 14">Cytoplasm</location>
    </subcellularLocation>
</comment>
<evidence type="ECO:0000256" key="13">
    <source>
        <dbReference type="ARBA" id="ARBA00023211"/>
    </source>
</evidence>
<dbReference type="InterPro" id="IPR036397">
    <property type="entry name" value="RNaseH_sf"/>
</dbReference>
<dbReference type="GO" id="GO:0004523">
    <property type="term" value="F:RNA-DNA hybrid ribonuclease activity"/>
    <property type="evidence" value="ECO:0007669"/>
    <property type="project" value="UniProtKB-UniRule"/>
</dbReference>
<comment type="cofactor">
    <cofactor evidence="2">
        <name>Mg(2+)</name>
        <dbReference type="ChEBI" id="CHEBI:18420"/>
    </cofactor>
</comment>
<evidence type="ECO:0000256" key="9">
    <source>
        <dbReference type="ARBA" id="ARBA00022722"/>
    </source>
</evidence>
<dbReference type="CDD" id="cd07182">
    <property type="entry name" value="RNase_HII_bacteria_HII_like"/>
    <property type="match status" value="1"/>
</dbReference>
<accession>A0A9D1NHR7</accession>
<organism evidence="18 19">
    <name type="scientific">Candidatus Aphodoplasma excrementigallinarum</name>
    <dbReference type="NCBI Taxonomy" id="2840673"/>
    <lineage>
        <taxon>Bacteria</taxon>
        <taxon>Bacillati</taxon>
        <taxon>Bacillota</taxon>
        <taxon>Clostridia</taxon>
        <taxon>Eubacteriales</taxon>
        <taxon>Candidatus Aphodoplasma</taxon>
    </lineage>
</organism>